<dbReference type="GO" id="GO:0005975">
    <property type="term" value="P:carbohydrate metabolic process"/>
    <property type="evidence" value="ECO:0007669"/>
    <property type="project" value="InterPro"/>
</dbReference>
<dbReference type="PANTHER" id="PTHR10353">
    <property type="entry name" value="GLYCOSYL HYDROLASE"/>
    <property type="match status" value="1"/>
</dbReference>
<evidence type="ECO:0000256" key="2">
    <source>
        <dbReference type="ARBA" id="ARBA00022801"/>
    </source>
</evidence>
<proteinExistence type="inferred from homology"/>
<evidence type="ECO:0000313" key="4">
    <source>
        <dbReference type="EMBL" id="KAJ0187792.1"/>
    </source>
</evidence>
<keyword evidence="2" id="KW-0378">Hydrolase</keyword>
<evidence type="ECO:0000256" key="3">
    <source>
        <dbReference type="RuleBase" id="RU003690"/>
    </source>
</evidence>
<protein>
    <recommendedName>
        <fullName evidence="6">Beta-glucosidase</fullName>
    </recommendedName>
</protein>
<evidence type="ECO:0000256" key="1">
    <source>
        <dbReference type="ARBA" id="ARBA00010838"/>
    </source>
</evidence>
<comment type="caution">
    <text evidence="4">The sequence shown here is derived from an EMBL/GenBank/DDBJ whole genome shotgun (WGS) entry which is preliminary data.</text>
</comment>
<accession>A0A9R1UI11</accession>
<dbReference type="Gene3D" id="3.20.20.80">
    <property type="entry name" value="Glycosidases"/>
    <property type="match status" value="1"/>
</dbReference>
<sequence length="249" mass="28827">MNLDRIFVDRLEHIFIMGAPIKETDMRIGFPRWVCSCCFFLDLFLVDSKTHTSFHEEVIKRSDFPDGFLFGVATSAYQIEGAYLEDGKSLNNWDVFALSPGNKINQLTIGCSIDSSLHYHIRLTITLQCLGNIENGDNGFIADDHYHRYLEDINIIQSLGIDAYRFSISWSRVLPRGRFGDVNPNGIMFYNKILDNLLLRGIRPFVTIYHYDFPQELEDRYGSWLSPLMQYVKKNPIFYSIKINAKLLS</sequence>
<keyword evidence="5" id="KW-1185">Reference proteome</keyword>
<dbReference type="Proteomes" id="UP000235145">
    <property type="component" value="Unassembled WGS sequence"/>
</dbReference>
<dbReference type="AlphaFoldDB" id="A0A9R1UI11"/>
<dbReference type="GO" id="GO:0004553">
    <property type="term" value="F:hydrolase activity, hydrolyzing O-glycosyl compounds"/>
    <property type="evidence" value="ECO:0007669"/>
    <property type="project" value="InterPro"/>
</dbReference>
<organism evidence="4 5">
    <name type="scientific">Lactuca sativa</name>
    <name type="common">Garden lettuce</name>
    <dbReference type="NCBI Taxonomy" id="4236"/>
    <lineage>
        <taxon>Eukaryota</taxon>
        <taxon>Viridiplantae</taxon>
        <taxon>Streptophyta</taxon>
        <taxon>Embryophyta</taxon>
        <taxon>Tracheophyta</taxon>
        <taxon>Spermatophyta</taxon>
        <taxon>Magnoliopsida</taxon>
        <taxon>eudicotyledons</taxon>
        <taxon>Gunneridae</taxon>
        <taxon>Pentapetalae</taxon>
        <taxon>asterids</taxon>
        <taxon>campanulids</taxon>
        <taxon>Asterales</taxon>
        <taxon>Asteraceae</taxon>
        <taxon>Cichorioideae</taxon>
        <taxon>Cichorieae</taxon>
        <taxon>Lactucinae</taxon>
        <taxon>Lactuca</taxon>
    </lineage>
</organism>
<evidence type="ECO:0008006" key="6">
    <source>
        <dbReference type="Google" id="ProtNLM"/>
    </source>
</evidence>
<dbReference type="PROSITE" id="PS00653">
    <property type="entry name" value="GLYCOSYL_HYDROL_F1_2"/>
    <property type="match status" value="1"/>
</dbReference>
<dbReference type="SUPFAM" id="SSF51445">
    <property type="entry name" value="(Trans)glycosidases"/>
    <property type="match status" value="1"/>
</dbReference>
<reference evidence="4 5" key="1">
    <citation type="journal article" date="2017" name="Nat. Commun.">
        <title>Genome assembly with in vitro proximity ligation data and whole-genome triplication in lettuce.</title>
        <authorList>
            <person name="Reyes-Chin-Wo S."/>
            <person name="Wang Z."/>
            <person name="Yang X."/>
            <person name="Kozik A."/>
            <person name="Arikit S."/>
            <person name="Song C."/>
            <person name="Xia L."/>
            <person name="Froenicke L."/>
            <person name="Lavelle D.O."/>
            <person name="Truco M.J."/>
            <person name="Xia R."/>
            <person name="Zhu S."/>
            <person name="Xu C."/>
            <person name="Xu H."/>
            <person name="Xu X."/>
            <person name="Cox K."/>
            <person name="Korf I."/>
            <person name="Meyers B.C."/>
            <person name="Michelmore R.W."/>
        </authorList>
    </citation>
    <scope>NUCLEOTIDE SEQUENCE [LARGE SCALE GENOMIC DNA]</scope>
    <source>
        <strain evidence="5">cv. Salinas</strain>
        <tissue evidence="4">Seedlings</tissue>
    </source>
</reference>
<dbReference type="InterPro" id="IPR001360">
    <property type="entry name" value="Glyco_hydro_1"/>
</dbReference>
<evidence type="ECO:0000313" key="5">
    <source>
        <dbReference type="Proteomes" id="UP000235145"/>
    </source>
</evidence>
<dbReference type="Pfam" id="PF00232">
    <property type="entry name" value="Glyco_hydro_1"/>
    <property type="match status" value="2"/>
</dbReference>
<dbReference type="InterPro" id="IPR017853">
    <property type="entry name" value="GH"/>
</dbReference>
<comment type="similarity">
    <text evidence="1 3">Belongs to the glycosyl hydrolase 1 family.</text>
</comment>
<gene>
    <name evidence="4" type="ORF">LSAT_V11C900494880</name>
</gene>
<dbReference type="PANTHER" id="PTHR10353:SF175">
    <property type="entry name" value="BETA-GLUCOSIDASE 18-LIKE ISOFORM X1"/>
    <property type="match status" value="1"/>
</dbReference>
<dbReference type="EMBL" id="NBSK02000009">
    <property type="protein sequence ID" value="KAJ0187792.1"/>
    <property type="molecule type" value="Genomic_DNA"/>
</dbReference>
<name>A0A9R1UI11_LACSA</name>
<dbReference type="InterPro" id="IPR033132">
    <property type="entry name" value="GH_1_N_CS"/>
</dbReference>